<reference evidence="2 3" key="1">
    <citation type="submission" date="2012-02" db="EMBL/GenBank/DDBJ databases">
        <title>Complete sequence of chromosome of Singulisphaera acidiphila DSM 18658.</title>
        <authorList>
            <consortium name="US DOE Joint Genome Institute (JGI-PGF)"/>
            <person name="Lucas S."/>
            <person name="Copeland A."/>
            <person name="Lapidus A."/>
            <person name="Glavina del Rio T."/>
            <person name="Dalin E."/>
            <person name="Tice H."/>
            <person name="Bruce D."/>
            <person name="Goodwin L."/>
            <person name="Pitluck S."/>
            <person name="Peters L."/>
            <person name="Ovchinnikova G."/>
            <person name="Chertkov O."/>
            <person name="Kyrpides N."/>
            <person name="Mavromatis K."/>
            <person name="Ivanova N."/>
            <person name="Brettin T."/>
            <person name="Detter J.C."/>
            <person name="Han C."/>
            <person name="Larimer F."/>
            <person name="Land M."/>
            <person name="Hauser L."/>
            <person name="Markowitz V."/>
            <person name="Cheng J.-F."/>
            <person name="Hugenholtz P."/>
            <person name="Woyke T."/>
            <person name="Wu D."/>
            <person name="Tindall B."/>
            <person name="Pomrenke H."/>
            <person name="Brambilla E."/>
            <person name="Klenk H.-P."/>
            <person name="Eisen J.A."/>
        </authorList>
    </citation>
    <scope>NUCLEOTIDE SEQUENCE [LARGE SCALE GENOMIC DNA]</scope>
    <source>
        <strain evidence="3">ATCC BAA-1392 / DSM 18658 / VKM B-2454 / MOB10</strain>
    </source>
</reference>
<organism evidence="2 3">
    <name type="scientific">Singulisphaera acidiphila (strain ATCC BAA-1392 / DSM 18658 / VKM B-2454 / MOB10)</name>
    <dbReference type="NCBI Taxonomy" id="886293"/>
    <lineage>
        <taxon>Bacteria</taxon>
        <taxon>Pseudomonadati</taxon>
        <taxon>Planctomycetota</taxon>
        <taxon>Planctomycetia</taxon>
        <taxon>Isosphaerales</taxon>
        <taxon>Isosphaeraceae</taxon>
        <taxon>Singulisphaera</taxon>
    </lineage>
</organism>
<dbReference type="KEGG" id="saci:Sinac_7068"/>
<proteinExistence type="predicted"/>
<gene>
    <name evidence="2" type="ordered locus">Sinac_7068</name>
</gene>
<evidence type="ECO:0000313" key="2">
    <source>
        <dbReference type="EMBL" id="AGA31122.1"/>
    </source>
</evidence>
<dbReference type="EMBL" id="CP003364">
    <property type="protein sequence ID" value="AGA31122.1"/>
    <property type="molecule type" value="Genomic_DNA"/>
</dbReference>
<dbReference type="Proteomes" id="UP000010798">
    <property type="component" value="Chromosome"/>
</dbReference>
<feature type="region of interest" description="Disordered" evidence="1">
    <location>
        <begin position="14"/>
        <end position="52"/>
    </location>
</feature>
<evidence type="ECO:0000313" key="3">
    <source>
        <dbReference type="Proteomes" id="UP000010798"/>
    </source>
</evidence>
<accession>L0DPD6</accession>
<protein>
    <submittedName>
        <fullName evidence="2">Uncharacterized protein</fullName>
    </submittedName>
</protein>
<sequence>MGFLDTLRRALTAAPASPSEESAIPRAIGPGGIVEESGADAGSTAPHASAGQYDRAQWHKKLKRILDELPASKPEWDVLMYEARALELDPEWVAQAQHEEFLLLVRRVVSDRIVTESEHRKLDLARELLGVSEAQAEVAVHAIVAEAESFFGKPVRDV</sequence>
<dbReference type="RefSeq" id="WP_015250194.1">
    <property type="nucleotide sequence ID" value="NC_019892.1"/>
</dbReference>
<evidence type="ECO:0000256" key="1">
    <source>
        <dbReference type="SAM" id="MobiDB-lite"/>
    </source>
</evidence>
<name>L0DPD6_SINAD</name>
<dbReference type="OrthoDB" id="272419at2"/>
<keyword evidence="3" id="KW-1185">Reference proteome</keyword>
<dbReference type="AlphaFoldDB" id="L0DPD6"/>
<dbReference type="HOGENOM" id="CLU_1668226_0_0_0"/>